<dbReference type="PANTHER" id="PTHR43460">
    <property type="entry name" value="METHYLTRANSFERASE"/>
    <property type="match status" value="1"/>
</dbReference>
<dbReference type="InterPro" id="IPR052939">
    <property type="entry name" value="23S_rRNA_MeTrnsfrase_RlmA"/>
</dbReference>
<keyword evidence="1" id="KW-0489">Methyltransferase</keyword>
<gene>
    <name evidence="1" type="ORF">GCM10007140_12470</name>
</gene>
<accession>A0A917APN5</accession>
<dbReference type="EMBL" id="BMFK01000001">
    <property type="protein sequence ID" value="GGE63736.1"/>
    <property type="molecule type" value="Genomic_DNA"/>
</dbReference>
<reference evidence="1" key="2">
    <citation type="submission" date="2020-09" db="EMBL/GenBank/DDBJ databases">
        <authorList>
            <person name="Sun Q."/>
            <person name="Zhou Y."/>
        </authorList>
    </citation>
    <scope>NUCLEOTIDE SEQUENCE</scope>
    <source>
        <strain evidence="1">CGMCC 1.12698</strain>
    </source>
</reference>
<dbReference type="SUPFAM" id="SSF53335">
    <property type="entry name" value="S-adenosyl-L-methionine-dependent methyltransferases"/>
    <property type="match status" value="1"/>
</dbReference>
<proteinExistence type="predicted"/>
<dbReference type="PANTHER" id="PTHR43460:SF1">
    <property type="entry name" value="METHYLTRANSFERASE TYPE 11 DOMAIN-CONTAINING PROTEIN"/>
    <property type="match status" value="1"/>
</dbReference>
<dbReference type="RefSeq" id="WP_188387530.1">
    <property type="nucleotide sequence ID" value="NZ_BMFK01000001.1"/>
</dbReference>
<sequence>MLKDKEFTYFLEEANKGFSGWDFSYISGTGRMQSQLLPWSFGSMVLPYIRSADTMLDMGTGGGEFLSHLKPFPMSTHATEGYVPNVSIAKERLEPLGVKVVYFEEDSSLPFEDKYFSFIMNQHESYDPKELRRIISDGGMFITQQVGGLDYVDLNDQLGAEPHDEFAHWNLKYAVDELEKHNFKVAYSMEDVSVSRFYDVGACIYYLTAIPWQVPGFTVDAYIESLYDIHRTIQKQGYFEVKQHRFVLKAEAI</sequence>
<organism evidence="1 2">
    <name type="scientific">Priestia taiwanensis</name>
    <dbReference type="NCBI Taxonomy" id="1347902"/>
    <lineage>
        <taxon>Bacteria</taxon>
        <taxon>Bacillati</taxon>
        <taxon>Bacillota</taxon>
        <taxon>Bacilli</taxon>
        <taxon>Bacillales</taxon>
        <taxon>Bacillaceae</taxon>
        <taxon>Priestia</taxon>
    </lineage>
</organism>
<evidence type="ECO:0000313" key="1">
    <source>
        <dbReference type="EMBL" id="GGE63736.1"/>
    </source>
</evidence>
<evidence type="ECO:0000313" key="2">
    <source>
        <dbReference type="Proteomes" id="UP000605259"/>
    </source>
</evidence>
<dbReference type="AlphaFoldDB" id="A0A917APN5"/>
<dbReference type="InterPro" id="IPR029063">
    <property type="entry name" value="SAM-dependent_MTases_sf"/>
</dbReference>
<comment type="caution">
    <text evidence="1">The sequence shown here is derived from an EMBL/GenBank/DDBJ whole genome shotgun (WGS) entry which is preliminary data.</text>
</comment>
<keyword evidence="2" id="KW-1185">Reference proteome</keyword>
<protein>
    <submittedName>
        <fullName evidence="1">Methyltransferase</fullName>
    </submittedName>
</protein>
<dbReference type="Proteomes" id="UP000605259">
    <property type="component" value="Unassembled WGS sequence"/>
</dbReference>
<reference evidence="1" key="1">
    <citation type="journal article" date="2014" name="Int. J. Syst. Evol. Microbiol.">
        <title>Complete genome sequence of Corynebacterium casei LMG S-19264T (=DSM 44701T), isolated from a smear-ripened cheese.</title>
        <authorList>
            <consortium name="US DOE Joint Genome Institute (JGI-PGF)"/>
            <person name="Walter F."/>
            <person name="Albersmeier A."/>
            <person name="Kalinowski J."/>
            <person name="Ruckert C."/>
        </authorList>
    </citation>
    <scope>NUCLEOTIDE SEQUENCE</scope>
    <source>
        <strain evidence="1">CGMCC 1.12698</strain>
    </source>
</reference>
<dbReference type="GO" id="GO:0008168">
    <property type="term" value="F:methyltransferase activity"/>
    <property type="evidence" value="ECO:0007669"/>
    <property type="project" value="UniProtKB-KW"/>
</dbReference>
<name>A0A917APN5_9BACI</name>
<dbReference type="Gene3D" id="3.40.50.150">
    <property type="entry name" value="Vaccinia Virus protein VP39"/>
    <property type="match status" value="1"/>
</dbReference>
<keyword evidence="1" id="KW-0808">Transferase</keyword>
<dbReference type="GO" id="GO:0032259">
    <property type="term" value="P:methylation"/>
    <property type="evidence" value="ECO:0007669"/>
    <property type="project" value="UniProtKB-KW"/>
</dbReference>